<feature type="region of interest" description="Disordered" evidence="1">
    <location>
        <begin position="24"/>
        <end position="45"/>
    </location>
</feature>
<dbReference type="AlphaFoldDB" id="A0A835AHY0"/>
<accession>A0A835AHY0</accession>
<dbReference type="PANTHER" id="PTHR33063">
    <property type="entry name" value="OS02G0583500 PROTEIN"/>
    <property type="match status" value="1"/>
</dbReference>
<evidence type="ECO:0000313" key="2">
    <source>
        <dbReference type="EMBL" id="KAF8662663.1"/>
    </source>
</evidence>
<comment type="caution">
    <text evidence="2">The sequence shown here is derived from an EMBL/GenBank/DDBJ whole genome shotgun (WGS) entry which is preliminary data.</text>
</comment>
<dbReference type="OrthoDB" id="693053at2759"/>
<dbReference type="EMBL" id="JACEFO010002380">
    <property type="protein sequence ID" value="KAF8662663.1"/>
    <property type="molecule type" value="Genomic_DNA"/>
</dbReference>
<keyword evidence="3" id="KW-1185">Reference proteome</keyword>
<name>A0A835AHY0_9POAL</name>
<proteinExistence type="predicted"/>
<evidence type="ECO:0000313" key="3">
    <source>
        <dbReference type="Proteomes" id="UP000636709"/>
    </source>
</evidence>
<dbReference type="PANTHER" id="PTHR33063:SF15">
    <property type="entry name" value="TRANSPOSASE, PTTA_EN_SPM, PLANT"/>
    <property type="match status" value="1"/>
</dbReference>
<gene>
    <name evidence="2" type="ORF">HU200_056265</name>
</gene>
<protein>
    <submittedName>
        <fullName evidence="2">Uncharacterized protein</fullName>
    </submittedName>
</protein>
<organism evidence="2 3">
    <name type="scientific">Digitaria exilis</name>
    <dbReference type="NCBI Taxonomy" id="1010633"/>
    <lineage>
        <taxon>Eukaryota</taxon>
        <taxon>Viridiplantae</taxon>
        <taxon>Streptophyta</taxon>
        <taxon>Embryophyta</taxon>
        <taxon>Tracheophyta</taxon>
        <taxon>Spermatophyta</taxon>
        <taxon>Magnoliopsida</taxon>
        <taxon>Liliopsida</taxon>
        <taxon>Poales</taxon>
        <taxon>Poaceae</taxon>
        <taxon>PACMAD clade</taxon>
        <taxon>Panicoideae</taxon>
        <taxon>Panicodae</taxon>
        <taxon>Paniceae</taxon>
        <taxon>Anthephorinae</taxon>
        <taxon>Digitaria</taxon>
    </lineage>
</organism>
<evidence type="ECO:0000256" key="1">
    <source>
        <dbReference type="SAM" id="MobiDB-lite"/>
    </source>
</evidence>
<reference evidence="2" key="1">
    <citation type="submission" date="2020-07" db="EMBL/GenBank/DDBJ databases">
        <title>Genome sequence and genetic diversity analysis of an under-domesticated orphan crop, white fonio (Digitaria exilis).</title>
        <authorList>
            <person name="Bennetzen J.L."/>
            <person name="Chen S."/>
            <person name="Ma X."/>
            <person name="Wang X."/>
            <person name="Yssel A.E.J."/>
            <person name="Chaluvadi S.R."/>
            <person name="Johnson M."/>
            <person name="Gangashetty P."/>
            <person name="Hamidou F."/>
            <person name="Sanogo M.D."/>
            <person name="Zwaenepoel A."/>
            <person name="Wallace J."/>
            <person name="Van De Peer Y."/>
            <person name="Van Deynze A."/>
        </authorList>
    </citation>
    <scope>NUCLEOTIDE SEQUENCE</scope>
    <source>
        <tissue evidence="2">Leaves</tissue>
    </source>
</reference>
<sequence>MPARVTRFSVRLKEVEEARIALESHQQSVDDDEFQAPTDDSTLTGNSRVYDPVQAAKFASEGDIAVRSEVPILPSWKEYKNKEEHVQGFIIRLSVSACLHSLCYFFYVYELKKKYFVGIPADQVLKTSPVDTMTDAQWCELVEKWPASKNKVASARAEPEDADSQEQASTDELDAVEAFRVCHTNRNNVISGADREALESIEALRAEAVAAGTSPLPSGQVISKVLSQGGSNSYSSGTFLKNAGILDCSSRSCSRGEDALRSQLATEVEGSVALLEKIEVMKKDTTATRVAFLKMKLDQEEVIRRLSNNPRISGTILSLDP</sequence>
<dbReference type="Proteomes" id="UP000636709">
    <property type="component" value="Unassembled WGS sequence"/>
</dbReference>